<keyword evidence="11" id="KW-0505">Motor protein</keyword>
<protein>
    <submittedName>
        <fullName evidence="16">Uncharacterized protein</fullName>
    </submittedName>
</protein>
<evidence type="ECO:0000256" key="10">
    <source>
        <dbReference type="ARBA" id="ARBA00023069"/>
    </source>
</evidence>
<dbReference type="Gene3D" id="1.10.287.2620">
    <property type="match status" value="1"/>
</dbReference>
<comment type="caution">
    <text evidence="16">The sequence shown here is derived from an EMBL/GenBank/DDBJ whole genome shotgun (WGS) entry which is preliminary data.</text>
</comment>
<dbReference type="FunFam" id="1.20.140.100:FF:000001">
    <property type="entry name" value="dynein heavy chain 17, axonemal"/>
    <property type="match status" value="1"/>
</dbReference>
<dbReference type="InterPro" id="IPR013602">
    <property type="entry name" value="Dynein_heavy_linker"/>
</dbReference>
<dbReference type="Gene3D" id="1.20.140.100">
    <property type="entry name" value="Dynein heavy chain, N-terminal domain 2"/>
    <property type="match status" value="1"/>
</dbReference>
<dbReference type="InterPro" id="IPR042228">
    <property type="entry name" value="Dynein_linker_3"/>
</dbReference>
<dbReference type="GO" id="GO:0005874">
    <property type="term" value="C:microtubule"/>
    <property type="evidence" value="ECO:0007669"/>
    <property type="project" value="UniProtKB-KW"/>
</dbReference>
<evidence type="ECO:0000259" key="14">
    <source>
        <dbReference type="Pfam" id="PF08385"/>
    </source>
</evidence>
<keyword evidence="6" id="KW-0547">Nucleotide-binding</keyword>
<evidence type="ECO:0000259" key="15">
    <source>
        <dbReference type="Pfam" id="PF08393"/>
    </source>
</evidence>
<comment type="similarity">
    <text evidence="2">Belongs to the dynein heavy chain family.</text>
</comment>
<dbReference type="FunFam" id="3.20.180.20:FF:000001">
    <property type="entry name" value="Dynein axonemal heavy chain 5"/>
    <property type="match status" value="1"/>
</dbReference>
<keyword evidence="17" id="KW-1185">Reference proteome</keyword>
<evidence type="ECO:0000256" key="2">
    <source>
        <dbReference type="ARBA" id="ARBA00008887"/>
    </source>
</evidence>
<evidence type="ECO:0000256" key="1">
    <source>
        <dbReference type="ARBA" id="ARBA00004430"/>
    </source>
</evidence>
<accession>A0A7J6B2B7</accession>
<keyword evidence="9" id="KW-0175">Coiled coil</keyword>
<dbReference type="GO" id="GO:0005858">
    <property type="term" value="C:axonemal dynein complex"/>
    <property type="evidence" value="ECO:0007669"/>
    <property type="project" value="TreeGrafter"/>
</dbReference>
<evidence type="ECO:0000256" key="11">
    <source>
        <dbReference type="ARBA" id="ARBA00023175"/>
    </source>
</evidence>
<dbReference type="Pfam" id="PF08393">
    <property type="entry name" value="DHC_N2"/>
    <property type="match status" value="1"/>
</dbReference>
<dbReference type="Gene3D" id="1.20.58.1120">
    <property type="match status" value="1"/>
</dbReference>
<evidence type="ECO:0000256" key="6">
    <source>
        <dbReference type="ARBA" id="ARBA00022741"/>
    </source>
</evidence>
<dbReference type="GO" id="GO:0045505">
    <property type="term" value="F:dynein intermediate chain binding"/>
    <property type="evidence" value="ECO:0007669"/>
    <property type="project" value="InterPro"/>
</dbReference>
<keyword evidence="7" id="KW-0067">ATP-binding</keyword>
<dbReference type="Gene3D" id="3.20.180.20">
    <property type="entry name" value="Dynein heavy chain, N-terminal domain 2"/>
    <property type="match status" value="1"/>
</dbReference>
<keyword evidence="3" id="KW-0963">Cytoplasm</keyword>
<evidence type="ECO:0000256" key="7">
    <source>
        <dbReference type="ARBA" id="ARBA00022840"/>
    </source>
</evidence>
<keyword evidence="13" id="KW-0966">Cell projection</keyword>
<evidence type="ECO:0000256" key="9">
    <source>
        <dbReference type="ARBA" id="ARBA00023054"/>
    </source>
</evidence>
<evidence type="ECO:0000256" key="4">
    <source>
        <dbReference type="ARBA" id="ARBA00022701"/>
    </source>
</evidence>
<evidence type="ECO:0000256" key="8">
    <source>
        <dbReference type="ARBA" id="ARBA00023017"/>
    </source>
</evidence>
<keyword evidence="10" id="KW-0969">Cilium</keyword>
<dbReference type="PANTHER" id="PTHR46532:SF11">
    <property type="entry name" value="DYNEIN AXONEMAL HEAVY CHAIN 12"/>
    <property type="match status" value="1"/>
</dbReference>
<evidence type="ECO:0000313" key="16">
    <source>
        <dbReference type="EMBL" id="KAF4088331.1"/>
    </source>
</evidence>
<gene>
    <name evidence="16" type="ORF">AMELA_G00081070</name>
</gene>
<evidence type="ECO:0000256" key="12">
    <source>
        <dbReference type="ARBA" id="ARBA00023212"/>
    </source>
</evidence>
<feature type="domain" description="Dynein heavy chain linker" evidence="15">
    <location>
        <begin position="1105"/>
        <end position="1507"/>
    </location>
</feature>
<comment type="subcellular location">
    <subcellularLocation>
        <location evidence="1">Cytoplasm</location>
        <location evidence="1">Cytoskeleton</location>
        <location evidence="1">Cilium axoneme</location>
    </subcellularLocation>
</comment>
<dbReference type="GO" id="GO:0051959">
    <property type="term" value="F:dynein light intermediate chain binding"/>
    <property type="evidence" value="ECO:0007669"/>
    <property type="project" value="InterPro"/>
</dbReference>
<dbReference type="GO" id="GO:0005524">
    <property type="term" value="F:ATP binding"/>
    <property type="evidence" value="ECO:0007669"/>
    <property type="project" value="UniProtKB-KW"/>
</dbReference>
<dbReference type="Proteomes" id="UP000593565">
    <property type="component" value="Unassembled WGS sequence"/>
</dbReference>
<keyword evidence="4" id="KW-0493">Microtubule</keyword>
<keyword evidence="5" id="KW-0677">Repeat</keyword>
<dbReference type="PANTHER" id="PTHR46532">
    <property type="entry name" value="MALE FERTILITY FACTOR KL5"/>
    <property type="match status" value="1"/>
</dbReference>
<dbReference type="Pfam" id="PF08385">
    <property type="entry name" value="DHC_N1"/>
    <property type="match status" value="1"/>
</dbReference>
<evidence type="ECO:0000256" key="3">
    <source>
        <dbReference type="ARBA" id="ARBA00022490"/>
    </source>
</evidence>
<dbReference type="FunFam" id="1.10.287.2620:FF:000001">
    <property type="entry name" value="Cytoplasmic dynein heavy chain 1"/>
    <property type="match status" value="1"/>
</dbReference>
<dbReference type="InterPro" id="IPR013594">
    <property type="entry name" value="Dynein_heavy_tail"/>
</dbReference>
<evidence type="ECO:0000256" key="5">
    <source>
        <dbReference type="ARBA" id="ARBA00022737"/>
    </source>
</evidence>
<sequence length="1566" mass="182656">MFEDDGEEADPLFSEDERVQFMGEKIGQMLKVTTESWNKFVLMEENQFLLSDYFEARVKFLFFTSAASAVLTVSSEKHTALWCAVTIPASTAVNQCGQGLPANFVKQGESTAVAKCDIPGSVTERIEDCPEASISLFSQGCHDSRAVMHTVESMIINWAHLIQKVLKEDSAELIVKGLNPGPSTELDFWSSRKNNIENIHEQLQSPAVQKMASSYLCGEELLRGETEETLEKLQVVMKLIRSFKEKFHTYRENVATWASSRGIRKYWDFPSTLVFRRLDSFKARVLQLEDLFFTMVKLQKLEKVLFGGIKGRMYTEQVFLLHSEFQQLCKGVRDSEYDPLDLTSKDFDEDYAHFKVKVADYDRRLGNILCLAYKDCSGLESIFKLLAVFRPFMDRGIIKETFTPNITKLMHLFGVELETCKYQLKSQRQQKENCKATVSKNMPAMSGALKWAKMLRNRIQIQWENFQFVLDMTLEEADMKFLYHKYMEMSSLLDEYEKEVYSDWCSNVEQVCQLNLDQPLIRRDLISGFLSVNFNQELLAVLRDVRYLQMLDQTSIPCAALEVYEKRDMFLTCVSSLQVLVQLYNKVRHMAVDAEISLMKAELEAIDKQLYRAENDLTWQDQGCLNYICQVKDVVYNMECKFQNSRDNVDTIKELMKGWSKQPIFCRKDSKKDTLLVLEDRAASIAKKYSSIRKDGEAIHSLLQENKNLYTADDDSEAWKEYVEYVDKLVVEGFFNAISYSLEFFVNNMEESVRQAPLLEAQMVLSTSEIVFIPSLDISAGDGLYELVEGLLQDVFQMPSQIKRVAPHLDVKDYQRDMNDMLDLLDLRQEVMERVKDVIMRVSQYQSSFEKYTHLWLDDRKNPPTTVKFKEQIDRYEELYVQVSKLEDSRVFDGWFRVDIRPFKMSLLNTIKKWSWMFKEHLISYVTENISDLEEFILRVDSGVREPVKSGDYQALVQVMGCLLAVRSRQPSTDQMFEPLTSVVSLLQQYGETLPDHIYTQLEEIPERWNSIKKLAWSVKHEVAPLQNAEVVVIRKKYGAFEIKLHQFEEKFRMEAPLHCNTESPYTQLDNWHSEVIRLEQEAATLQESCKLFEVSSPDFRQLRLCQRQIFILKQLWDLLLCAQSIIDIWKETHWREIIVEQMDAELKRFAKEMQSLDKEARGWDVYVGLDRALKDLLTALRVVTQLQNSAMRERHWTQLAMAMKVDFSVTEKSTLADLLNLQLHMYEDEVQNTVSKAVKEMAIEKALSEISQTWSLMEFTYENLTSTPVLKCDDELIERLEDHQVQLQAMLQTKQVKFFHRQVRVLQEQLTQADTVLLVWLEVQRTWAYLERIFMGSDDIHHQLPEETRRFHTIDTDFKDLMFKSAETKNVIAATSTPHLLETLEDLQIRLAVCEKALAKYLEKKRIAFPRFYFISSTDLLDILSKGNQPKEVTHHLAKLFDSIADLHFCQDEHRMKDMVAVGMFNREKEYVPFHSQFDCVGPVELWLTNLEEAMREAVRWHIAEAVAQYEERLWEQWVLEHPAQVALTASQIWWATDVGLAFQRLVDGFDTALRDYNKKQILPS</sequence>
<dbReference type="InterPro" id="IPR042222">
    <property type="entry name" value="Dynein_2_N"/>
</dbReference>
<evidence type="ECO:0000313" key="17">
    <source>
        <dbReference type="Proteomes" id="UP000593565"/>
    </source>
</evidence>
<proteinExistence type="inferred from homology"/>
<feature type="domain" description="Dynein heavy chain tail" evidence="14">
    <location>
        <begin position="211"/>
        <end position="627"/>
    </location>
</feature>
<evidence type="ECO:0000256" key="13">
    <source>
        <dbReference type="ARBA" id="ARBA00023273"/>
    </source>
</evidence>
<keyword evidence="12" id="KW-0206">Cytoskeleton</keyword>
<organism evidence="16 17">
    <name type="scientific">Ameiurus melas</name>
    <name type="common">Black bullhead</name>
    <name type="synonym">Silurus melas</name>
    <dbReference type="NCBI Taxonomy" id="219545"/>
    <lineage>
        <taxon>Eukaryota</taxon>
        <taxon>Metazoa</taxon>
        <taxon>Chordata</taxon>
        <taxon>Craniata</taxon>
        <taxon>Vertebrata</taxon>
        <taxon>Euteleostomi</taxon>
        <taxon>Actinopterygii</taxon>
        <taxon>Neopterygii</taxon>
        <taxon>Teleostei</taxon>
        <taxon>Ostariophysi</taxon>
        <taxon>Siluriformes</taxon>
        <taxon>Ictaluridae</taxon>
        <taxon>Ameiurus</taxon>
    </lineage>
</organism>
<dbReference type="EMBL" id="JAAGNN010000006">
    <property type="protein sequence ID" value="KAF4088331.1"/>
    <property type="molecule type" value="Genomic_DNA"/>
</dbReference>
<dbReference type="InterPro" id="IPR026983">
    <property type="entry name" value="DHC"/>
</dbReference>
<reference evidence="16 17" key="1">
    <citation type="submission" date="2020-02" db="EMBL/GenBank/DDBJ databases">
        <title>A chromosome-scale genome assembly of the black bullhead catfish (Ameiurus melas).</title>
        <authorList>
            <person name="Wen M."/>
            <person name="Zham M."/>
            <person name="Cabau C."/>
            <person name="Klopp C."/>
            <person name="Donnadieu C."/>
            <person name="Roques C."/>
            <person name="Bouchez O."/>
            <person name="Lampietro C."/>
            <person name="Jouanno E."/>
            <person name="Herpin A."/>
            <person name="Louis A."/>
            <person name="Berthelot C."/>
            <person name="Parey E."/>
            <person name="Roest-Crollius H."/>
            <person name="Braasch I."/>
            <person name="Postlethwait J."/>
            <person name="Robinson-Rechavi M."/>
            <person name="Echchiki A."/>
            <person name="Begum T."/>
            <person name="Montfort J."/>
            <person name="Schartl M."/>
            <person name="Bobe J."/>
            <person name="Guiguen Y."/>
        </authorList>
    </citation>
    <scope>NUCLEOTIDE SEQUENCE [LARGE SCALE GENOMIC DNA]</scope>
    <source>
        <strain evidence="16">M_S1</strain>
        <tissue evidence="16">Blood</tissue>
    </source>
</reference>
<dbReference type="GO" id="GO:0007018">
    <property type="term" value="P:microtubule-based movement"/>
    <property type="evidence" value="ECO:0007669"/>
    <property type="project" value="InterPro"/>
</dbReference>
<keyword evidence="8" id="KW-0243">Dynein</keyword>
<name>A0A7J6B2B7_AMEME</name>